<comment type="caution">
    <text evidence="1">The sequence shown here is derived from an EMBL/GenBank/DDBJ whole genome shotgun (WGS) entry which is preliminary data.</text>
</comment>
<dbReference type="PATRIC" id="fig|1125699.3.peg.990"/>
<gene>
    <name evidence="1" type="ORF">HMPREF9194_00968</name>
</gene>
<dbReference type="Proteomes" id="UP000014541">
    <property type="component" value="Unassembled WGS sequence"/>
</dbReference>
<dbReference type="PANTHER" id="PTHR11669">
    <property type="entry name" value="REPLICATION FACTOR C / DNA POLYMERASE III GAMMA-TAU SUBUNIT"/>
    <property type="match status" value="1"/>
</dbReference>
<dbReference type="EMBL" id="ATFF01000006">
    <property type="protein sequence ID" value="EPF30649.1"/>
    <property type="molecule type" value="Genomic_DNA"/>
</dbReference>
<dbReference type="eggNOG" id="COG2812">
    <property type="taxonomic scope" value="Bacteria"/>
</dbReference>
<evidence type="ECO:0008006" key="3">
    <source>
        <dbReference type="Google" id="ProtNLM"/>
    </source>
</evidence>
<dbReference type="STRING" id="1125699.HMPREF9194_00968"/>
<dbReference type="Gene3D" id="3.40.50.300">
    <property type="entry name" value="P-loop containing nucleotide triphosphate hydrolases"/>
    <property type="match status" value="1"/>
</dbReference>
<protein>
    <recommendedName>
        <fullName evidence="3">DNA polymerase III, delta' subunit</fullName>
    </recommendedName>
</protein>
<dbReference type="GO" id="GO:0006261">
    <property type="term" value="P:DNA-templated DNA replication"/>
    <property type="evidence" value="ECO:0007669"/>
    <property type="project" value="TreeGrafter"/>
</dbReference>
<accession>S3L1L5</accession>
<evidence type="ECO:0000313" key="1">
    <source>
        <dbReference type="EMBL" id="EPF30649.1"/>
    </source>
</evidence>
<evidence type="ECO:0000313" key="2">
    <source>
        <dbReference type="Proteomes" id="UP000014541"/>
    </source>
</evidence>
<dbReference type="PANTHER" id="PTHR11669:SF8">
    <property type="entry name" value="DNA POLYMERASE III SUBUNIT DELTA"/>
    <property type="match status" value="1"/>
</dbReference>
<dbReference type="RefSeq" id="WP_016525260.1">
    <property type="nucleotide sequence ID" value="NZ_KE332518.1"/>
</dbReference>
<dbReference type="eggNOG" id="COG0470">
    <property type="taxonomic scope" value="Bacteria"/>
</dbReference>
<name>S3L1L5_TREMA</name>
<dbReference type="InterPro" id="IPR050238">
    <property type="entry name" value="DNA_Rep/Repair_Clamp_Loader"/>
</dbReference>
<dbReference type="HOGENOM" id="CLU_052177_0_0_12"/>
<organism evidence="1 2">
    <name type="scientific">Treponema maltophilum ATCC 51939</name>
    <dbReference type="NCBI Taxonomy" id="1125699"/>
    <lineage>
        <taxon>Bacteria</taxon>
        <taxon>Pseudomonadati</taxon>
        <taxon>Spirochaetota</taxon>
        <taxon>Spirochaetia</taxon>
        <taxon>Spirochaetales</taxon>
        <taxon>Treponemataceae</taxon>
        <taxon>Treponema</taxon>
    </lineage>
</organism>
<sequence length="403" mass="44590">MFENLLYQSAADFLADDIANGNLPQALLLAGPAMSGKLTAALELARVLSCSGDPKGAWQCSCPSCIKHKSLTNPSVLLAGSRDCTPEISAAAQTLVRAVRDRASYVGAARYLFVRSVRKLTGRFNQVLWEGDEKVSKIAAITSVIDEMLEELDPARPLPELSALEKSAEALGAQCIKLESSFMYDSVPVSQIRRAASWARLTATEGKRVMIFERADRMQDSVRNALLKILEEPPGDTFFVLTAEWKNAVLPTVLSRVRTYAFAERSPDRQREVVRRIFHEDGYNSVSSYLNGFLPVGTEDIQTAARTFTDELKKGDVPDIDALVKRMKNFEPRIMLSLFFNAVLDAVKQACGSSAGGDFSFEAYKTRITKEVKRSYEDIIVYNQTPLAALESLAYAFLEEGER</sequence>
<reference evidence="1 2" key="1">
    <citation type="submission" date="2013-04" db="EMBL/GenBank/DDBJ databases">
        <title>The Genome Sequence of Treponema maltophilum ATCC 51939.</title>
        <authorList>
            <consortium name="The Broad Institute Genomics Platform"/>
            <person name="Earl A."/>
            <person name="Ward D."/>
            <person name="Feldgarden M."/>
            <person name="Gevers D."/>
            <person name="Leonetti C."/>
            <person name="Blanton J.M."/>
            <person name="Dewhirst F.E."/>
            <person name="Izard J."/>
            <person name="Walker B."/>
            <person name="Young S."/>
            <person name="Zeng Q."/>
            <person name="Gargeya S."/>
            <person name="Fitzgerald M."/>
            <person name="Haas B."/>
            <person name="Abouelleil A."/>
            <person name="Allen A.W."/>
            <person name="Alvarado L."/>
            <person name="Arachchi H.M."/>
            <person name="Berlin A.M."/>
            <person name="Chapman S.B."/>
            <person name="Gainer-Dewar J."/>
            <person name="Goldberg J."/>
            <person name="Griggs A."/>
            <person name="Gujja S."/>
            <person name="Hansen M."/>
            <person name="Howarth C."/>
            <person name="Imamovic A."/>
            <person name="Ireland A."/>
            <person name="Larimer J."/>
            <person name="McCowan C."/>
            <person name="Murphy C."/>
            <person name="Pearson M."/>
            <person name="Poon T.W."/>
            <person name="Priest M."/>
            <person name="Roberts A."/>
            <person name="Saif S."/>
            <person name="Shea T."/>
            <person name="Sisk P."/>
            <person name="Sykes S."/>
            <person name="Wortman J."/>
            <person name="Nusbaum C."/>
            <person name="Birren B."/>
        </authorList>
    </citation>
    <scope>NUCLEOTIDE SEQUENCE [LARGE SCALE GENOMIC DNA]</scope>
    <source>
        <strain evidence="1 2">ATCC 51939</strain>
    </source>
</reference>
<dbReference type="Pfam" id="PF13177">
    <property type="entry name" value="DNA_pol3_delta2"/>
    <property type="match status" value="2"/>
</dbReference>
<dbReference type="SUPFAM" id="SSF52540">
    <property type="entry name" value="P-loop containing nucleoside triphosphate hydrolases"/>
    <property type="match status" value="1"/>
</dbReference>
<keyword evidence="2" id="KW-1185">Reference proteome</keyword>
<dbReference type="OrthoDB" id="350329at2"/>
<dbReference type="AlphaFoldDB" id="S3L1L5"/>
<dbReference type="InterPro" id="IPR027417">
    <property type="entry name" value="P-loop_NTPase"/>
</dbReference>
<proteinExistence type="predicted"/>